<dbReference type="EMBL" id="JBIRRB010000020">
    <property type="protein sequence ID" value="MFI0915332.1"/>
    <property type="molecule type" value="Genomic_DNA"/>
</dbReference>
<accession>A0ABW7TCQ6</accession>
<evidence type="ECO:0000313" key="1">
    <source>
        <dbReference type="EMBL" id="MFI0915332.1"/>
    </source>
</evidence>
<name>A0ABW7TCQ6_9ACTN</name>
<organism evidence="1 2">
    <name type="scientific">Streptomyces abikoensis</name>
    <dbReference type="NCBI Taxonomy" id="97398"/>
    <lineage>
        <taxon>Bacteria</taxon>
        <taxon>Bacillati</taxon>
        <taxon>Actinomycetota</taxon>
        <taxon>Actinomycetes</taxon>
        <taxon>Kitasatosporales</taxon>
        <taxon>Streptomycetaceae</taxon>
        <taxon>Streptomyces</taxon>
    </lineage>
</organism>
<evidence type="ECO:0000313" key="2">
    <source>
        <dbReference type="Proteomes" id="UP001611162"/>
    </source>
</evidence>
<comment type="caution">
    <text evidence="1">The sequence shown here is derived from an EMBL/GenBank/DDBJ whole genome shotgun (WGS) entry which is preliminary data.</text>
</comment>
<gene>
    <name evidence="1" type="ORF">ACH4TF_33605</name>
</gene>
<proteinExistence type="predicted"/>
<keyword evidence="2" id="KW-1185">Reference proteome</keyword>
<sequence length="181" mass="20212">MGTRNTIDGGHIGTVIQAGTVHSAVAQGPITREQRREDFELAHLKDLYEELCGLLLVAENNILQWCEWHRLREARPTRRRSQEDIDTARASCFAEAQELEKIAQEHSRAISRLAGLVLIDRLRDKVTHALGYYEYFEVLLPEDGSDAEAALPGTAARLTAAKDAVAARIRGIYLAGKHERV</sequence>
<reference evidence="1 2" key="1">
    <citation type="submission" date="2024-10" db="EMBL/GenBank/DDBJ databases">
        <title>The Natural Products Discovery Center: Release of the First 8490 Sequenced Strains for Exploring Actinobacteria Biosynthetic Diversity.</title>
        <authorList>
            <person name="Kalkreuter E."/>
            <person name="Kautsar S.A."/>
            <person name="Yang D."/>
            <person name="Bader C.D."/>
            <person name="Teijaro C.N."/>
            <person name="Fluegel L."/>
            <person name="Davis C.M."/>
            <person name="Simpson J.R."/>
            <person name="Lauterbach L."/>
            <person name="Steele A.D."/>
            <person name="Gui C."/>
            <person name="Meng S."/>
            <person name="Li G."/>
            <person name="Viehrig K."/>
            <person name="Ye F."/>
            <person name="Su P."/>
            <person name="Kiefer A.F."/>
            <person name="Nichols A."/>
            <person name="Cepeda A.J."/>
            <person name="Yan W."/>
            <person name="Fan B."/>
            <person name="Jiang Y."/>
            <person name="Adhikari A."/>
            <person name="Zheng C.-J."/>
            <person name="Schuster L."/>
            <person name="Cowan T.M."/>
            <person name="Smanski M.J."/>
            <person name="Chevrette M.G."/>
            <person name="De Carvalho L.P.S."/>
            <person name="Shen B."/>
        </authorList>
    </citation>
    <scope>NUCLEOTIDE SEQUENCE [LARGE SCALE GENOMIC DNA]</scope>
    <source>
        <strain evidence="1 2">NPDC020979</strain>
    </source>
</reference>
<protein>
    <submittedName>
        <fullName evidence="1">Uncharacterized protein</fullName>
    </submittedName>
</protein>
<dbReference type="Proteomes" id="UP001611162">
    <property type="component" value="Unassembled WGS sequence"/>
</dbReference>
<dbReference type="RefSeq" id="WP_397614918.1">
    <property type="nucleotide sequence ID" value="NZ_JBIRRB010000020.1"/>
</dbReference>